<dbReference type="SUPFAM" id="SSF52091">
    <property type="entry name" value="SpoIIaa-like"/>
    <property type="match status" value="1"/>
</dbReference>
<feature type="transmembrane region" description="Helical" evidence="5">
    <location>
        <begin position="37"/>
        <end position="59"/>
    </location>
</feature>
<feature type="transmembrane region" description="Helical" evidence="5">
    <location>
        <begin position="71"/>
        <end position="98"/>
    </location>
</feature>
<dbReference type="GO" id="GO:0055085">
    <property type="term" value="P:transmembrane transport"/>
    <property type="evidence" value="ECO:0007669"/>
    <property type="project" value="InterPro"/>
</dbReference>
<dbReference type="InterPro" id="IPR036513">
    <property type="entry name" value="STAS_dom_sf"/>
</dbReference>
<keyword evidence="4 5" id="KW-0472">Membrane</keyword>
<organism evidence="7 8">
    <name type="scientific">Patiria miniata</name>
    <name type="common">Bat star</name>
    <name type="synonym">Asterina miniata</name>
    <dbReference type="NCBI Taxonomy" id="46514"/>
    <lineage>
        <taxon>Eukaryota</taxon>
        <taxon>Metazoa</taxon>
        <taxon>Echinodermata</taxon>
        <taxon>Eleutherozoa</taxon>
        <taxon>Asterozoa</taxon>
        <taxon>Asteroidea</taxon>
        <taxon>Valvatacea</taxon>
        <taxon>Valvatida</taxon>
        <taxon>Asterinidae</taxon>
        <taxon>Patiria</taxon>
    </lineage>
</organism>
<dbReference type="PANTHER" id="PTHR11814">
    <property type="entry name" value="SULFATE TRANSPORTER"/>
    <property type="match status" value="1"/>
</dbReference>
<evidence type="ECO:0000259" key="6">
    <source>
        <dbReference type="PROSITE" id="PS50801"/>
    </source>
</evidence>
<evidence type="ECO:0000256" key="1">
    <source>
        <dbReference type="ARBA" id="ARBA00004141"/>
    </source>
</evidence>
<dbReference type="GO" id="GO:0016020">
    <property type="term" value="C:membrane"/>
    <property type="evidence" value="ECO:0007669"/>
    <property type="project" value="UniProtKB-SubCell"/>
</dbReference>
<dbReference type="EnsemblMetazoa" id="XM_038211018.1">
    <property type="protein sequence ID" value="XP_038066946.1"/>
    <property type="gene ID" value="LOC119736972"/>
</dbReference>
<feature type="domain" description="STAS" evidence="6">
    <location>
        <begin position="129"/>
        <end position="204"/>
    </location>
</feature>
<dbReference type="GeneID" id="119736972"/>
<dbReference type="Pfam" id="PF00916">
    <property type="entry name" value="Sulfate_transp"/>
    <property type="match status" value="1"/>
</dbReference>
<keyword evidence="2 5" id="KW-0812">Transmembrane</keyword>
<evidence type="ECO:0000256" key="5">
    <source>
        <dbReference type="SAM" id="Phobius"/>
    </source>
</evidence>
<proteinExistence type="predicted"/>
<keyword evidence="8" id="KW-1185">Reference proteome</keyword>
<dbReference type="CDD" id="cd07042">
    <property type="entry name" value="STAS_SulP_like_sulfate_transporter"/>
    <property type="match status" value="1"/>
</dbReference>
<accession>A0A914AUF8</accession>
<evidence type="ECO:0000256" key="2">
    <source>
        <dbReference type="ARBA" id="ARBA00022692"/>
    </source>
</evidence>
<sequence length="237" mass="25860">MAQCGARTPLANLVTGSIVLLAIAFLTPAFYYIPKAALAAVIISALLKLVDPAAVKTFWKVRKLDLIPYTFTFIGSLVLGLQYGVVIGVALDLVILIYPVARPNIEFVKPSLLTAGIECSSSKSDNPAMVVRVQGSMRYPSSRYIVDSITKQCLHGDFCRPVILDFTFAKEMDTTAIEDLYDILDAFKKENVRIVMACVKDNIKCQLVAAEIPGLTVFTSIEDARLGLQEMETESSG</sequence>
<dbReference type="OrthoDB" id="288203at2759"/>
<dbReference type="OMA" id="FTFAKEM"/>
<reference evidence="7" key="1">
    <citation type="submission" date="2022-11" db="UniProtKB">
        <authorList>
            <consortium name="EnsemblMetazoa"/>
        </authorList>
    </citation>
    <scope>IDENTIFICATION</scope>
</reference>
<dbReference type="InterPro" id="IPR011547">
    <property type="entry name" value="SLC26A/SulP_dom"/>
</dbReference>
<name>A0A914AUF8_PATMI</name>
<dbReference type="Pfam" id="PF01740">
    <property type="entry name" value="STAS"/>
    <property type="match status" value="1"/>
</dbReference>
<comment type="subcellular location">
    <subcellularLocation>
        <location evidence="1">Membrane</location>
        <topology evidence="1">Multi-pass membrane protein</topology>
    </subcellularLocation>
</comment>
<dbReference type="RefSeq" id="XP_038066946.1">
    <property type="nucleotide sequence ID" value="XM_038211018.1"/>
</dbReference>
<dbReference type="AlphaFoldDB" id="A0A914AUF8"/>
<dbReference type="Gene3D" id="3.30.750.24">
    <property type="entry name" value="STAS domain"/>
    <property type="match status" value="1"/>
</dbReference>
<evidence type="ECO:0000313" key="7">
    <source>
        <dbReference type="EnsemblMetazoa" id="XP_038066946.1"/>
    </source>
</evidence>
<evidence type="ECO:0000256" key="4">
    <source>
        <dbReference type="ARBA" id="ARBA00023136"/>
    </source>
</evidence>
<evidence type="ECO:0000256" key="3">
    <source>
        <dbReference type="ARBA" id="ARBA00022989"/>
    </source>
</evidence>
<dbReference type="InterPro" id="IPR001902">
    <property type="entry name" value="SLC26A/SulP_fam"/>
</dbReference>
<dbReference type="PROSITE" id="PS50801">
    <property type="entry name" value="STAS"/>
    <property type="match status" value="1"/>
</dbReference>
<keyword evidence="3 5" id="KW-1133">Transmembrane helix</keyword>
<dbReference type="InterPro" id="IPR002645">
    <property type="entry name" value="STAS_dom"/>
</dbReference>
<protein>
    <recommendedName>
        <fullName evidence="6">STAS domain-containing protein</fullName>
    </recommendedName>
</protein>
<evidence type="ECO:0000313" key="8">
    <source>
        <dbReference type="Proteomes" id="UP000887568"/>
    </source>
</evidence>
<feature type="transmembrane region" description="Helical" evidence="5">
    <location>
        <begin position="12"/>
        <end position="31"/>
    </location>
</feature>
<dbReference type="Proteomes" id="UP000887568">
    <property type="component" value="Unplaced"/>
</dbReference>